<sequence length="577" mass="66336">MIAIKRNLLSIIIFLFCFLFGVIATYQYYYPSEFLYIYWMFCGVLVFFSLKTAIYNEFVVRKQSVSLVFILLMYFVSWFLVPQVLRFGAFLFSTLCFLYTGIIFLNSKYLRARIVFIIAFIISSFNIIPILIFLTQKSKLTQELISTIFISNIQEVKEYIVANFSFLHVLILIIFLIGTFFLFFFRKPDNSIKISRSLIFLFIISFLTSSLSGPTGALSAEFMSYLYQKRKLEKLVKARAEGLVATNFNIQTEPNQATKVVVIIGESLNRSYMGLYGYERNTTPSLSKLASDSTRDRLFVFNDVISPDVTTVPSLKKVLTNSTNQHPIPFEKSISVVDFFNKAGYKSYWISNQAPLGKFSTPISVISSAADSVYFTAFKKNVGDDGAPQGTFFDGELLEPFKSLISSNSDSKKQIYFVHLMGNHVNYEDRYPERFNFFKTKEPLSRNLYLNSILYNDWVVSNLMKISKENNVDVVFYFSDHGDELGYGHSSGNYKRGMSTIPFMVYLSQNYILKNPDLVKDLIKNKNTPGMTDNFFNVIQEVTGTKSSFFDPKESFISDNYIILKRKVIDNTISFDK</sequence>
<feature type="transmembrane region" description="Helical" evidence="7">
    <location>
        <begin position="87"/>
        <end position="107"/>
    </location>
</feature>
<dbReference type="AlphaFoldDB" id="A0AAJ6B966"/>
<name>A0AAJ6B966_9SPHI</name>
<dbReference type="Proteomes" id="UP001214530">
    <property type="component" value="Chromosome"/>
</dbReference>
<dbReference type="InterPro" id="IPR058130">
    <property type="entry name" value="PEA_transf_C"/>
</dbReference>
<dbReference type="PANTHER" id="PTHR30443:SF2">
    <property type="entry name" value="PHOSPHOETHANOLAMINE TRANSFERASE EPTC"/>
    <property type="match status" value="1"/>
</dbReference>
<feature type="transmembrane region" description="Helical" evidence="7">
    <location>
        <begin position="197"/>
        <end position="220"/>
    </location>
</feature>
<evidence type="ECO:0000313" key="10">
    <source>
        <dbReference type="Proteomes" id="UP001214530"/>
    </source>
</evidence>
<feature type="transmembrane region" description="Helical" evidence="7">
    <location>
        <begin position="7"/>
        <end position="29"/>
    </location>
</feature>
<feature type="transmembrane region" description="Helical" evidence="7">
    <location>
        <begin position="65"/>
        <end position="81"/>
    </location>
</feature>
<feature type="transmembrane region" description="Helical" evidence="7">
    <location>
        <begin position="35"/>
        <end position="53"/>
    </location>
</feature>
<dbReference type="GO" id="GO:0005886">
    <property type="term" value="C:plasma membrane"/>
    <property type="evidence" value="ECO:0007669"/>
    <property type="project" value="UniProtKB-SubCell"/>
</dbReference>
<evidence type="ECO:0000256" key="3">
    <source>
        <dbReference type="ARBA" id="ARBA00022679"/>
    </source>
</evidence>
<dbReference type="GO" id="GO:0016787">
    <property type="term" value="F:hydrolase activity"/>
    <property type="evidence" value="ECO:0007669"/>
    <property type="project" value="UniProtKB-KW"/>
</dbReference>
<dbReference type="EMBL" id="CP119313">
    <property type="protein sequence ID" value="WEK21196.1"/>
    <property type="molecule type" value="Genomic_DNA"/>
</dbReference>
<reference evidence="9" key="1">
    <citation type="submission" date="2023-03" db="EMBL/GenBank/DDBJ databases">
        <title>Andean soil-derived lignocellulolytic bacterial consortium as a source of novel taxa and putative plastic-active enzymes.</title>
        <authorList>
            <person name="Diaz-Garcia L."/>
            <person name="Chuvochina M."/>
            <person name="Feuerriegel G."/>
            <person name="Bunk B."/>
            <person name="Sproer C."/>
            <person name="Streit W.R."/>
            <person name="Rodriguez L.M."/>
            <person name="Overmann J."/>
            <person name="Jimenez D.J."/>
        </authorList>
    </citation>
    <scope>NUCLEOTIDE SEQUENCE</scope>
    <source>
        <strain evidence="9">MAG 3858</strain>
    </source>
</reference>
<evidence type="ECO:0000256" key="1">
    <source>
        <dbReference type="ARBA" id="ARBA00004651"/>
    </source>
</evidence>
<evidence type="ECO:0000256" key="2">
    <source>
        <dbReference type="ARBA" id="ARBA00022475"/>
    </source>
</evidence>
<dbReference type="SUPFAM" id="SSF53649">
    <property type="entry name" value="Alkaline phosphatase-like"/>
    <property type="match status" value="1"/>
</dbReference>
<keyword evidence="4 7" id="KW-0812">Transmembrane</keyword>
<dbReference type="InterPro" id="IPR017850">
    <property type="entry name" value="Alkaline_phosphatase_core_sf"/>
</dbReference>
<dbReference type="PANTHER" id="PTHR30443">
    <property type="entry name" value="INNER MEMBRANE PROTEIN"/>
    <property type="match status" value="1"/>
</dbReference>
<evidence type="ECO:0000256" key="7">
    <source>
        <dbReference type="SAM" id="Phobius"/>
    </source>
</evidence>
<gene>
    <name evidence="9" type="ORF">P0Y49_08585</name>
</gene>
<keyword evidence="9" id="KW-0378">Hydrolase</keyword>
<evidence type="ECO:0000256" key="4">
    <source>
        <dbReference type="ARBA" id="ARBA00022692"/>
    </source>
</evidence>
<comment type="subcellular location">
    <subcellularLocation>
        <location evidence="1">Cell membrane</location>
        <topology evidence="1">Multi-pass membrane protein</topology>
    </subcellularLocation>
</comment>
<evidence type="ECO:0000313" key="9">
    <source>
        <dbReference type="EMBL" id="WEK21196.1"/>
    </source>
</evidence>
<keyword evidence="2" id="KW-1003">Cell membrane</keyword>
<dbReference type="InterPro" id="IPR040423">
    <property type="entry name" value="PEA_transferase"/>
</dbReference>
<dbReference type="InterPro" id="IPR000917">
    <property type="entry name" value="Sulfatase_N"/>
</dbReference>
<dbReference type="Pfam" id="PF00884">
    <property type="entry name" value="Sulfatase"/>
    <property type="match status" value="1"/>
</dbReference>
<dbReference type="GO" id="GO:0009244">
    <property type="term" value="P:lipopolysaccharide core region biosynthetic process"/>
    <property type="evidence" value="ECO:0007669"/>
    <property type="project" value="TreeGrafter"/>
</dbReference>
<protein>
    <submittedName>
        <fullName evidence="9">Sulfatase-like hydrolase/transferase</fullName>
    </submittedName>
</protein>
<dbReference type="GO" id="GO:0016776">
    <property type="term" value="F:phosphotransferase activity, phosphate group as acceptor"/>
    <property type="evidence" value="ECO:0007669"/>
    <property type="project" value="TreeGrafter"/>
</dbReference>
<keyword evidence="6 7" id="KW-0472">Membrane</keyword>
<dbReference type="Gene3D" id="3.40.720.10">
    <property type="entry name" value="Alkaline Phosphatase, subunit A"/>
    <property type="match status" value="1"/>
</dbReference>
<feature type="transmembrane region" description="Helical" evidence="7">
    <location>
        <begin position="114"/>
        <end position="134"/>
    </location>
</feature>
<keyword evidence="5 7" id="KW-1133">Transmembrane helix</keyword>
<feature type="transmembrane region" description="Helical" evidence="7">
    <location>
        <begin position="166"/>
        <end position="185"/>
    </location>
</feature>
<evidence type="ECO:0000259" key="8">
    <source>
        <dbReference type="Pfam" id="PF00884"/>
    </source>
</evidence>
<organism evidence="9 10">
    <name type="scientific">Candidatus Pedobacter colombiensis</name>
    <dbReference type="NCBI Taxonomy" id="3121371"/>
    <lineage>
        <taxon>Bacteria</taxon>
        <taxon>Pseudomonadati</taxon>
        <taxon>Bacteroidota</taxon>
        <taxon>Sphingobacteriia</taxon>
        <taxon>Sphingobacteriales</taxon>
        <taxon>Sphingobacteriaceae</taxon>
        <taxon>Pedobacter</taxon>
    </lineage>
</organism>
<evidence type="ECO:0000256" key="5">
    <source>
        <dbReference type="ARBA" id="ARBA00022989"/>
    </source>
</evidence>
<evidence type="ECO:0000256" key="6">
    <source>
        <dbReference type="ARBA" id="ARBA00023136"/>
    </source>
</evidence>
<feature type="domain" description="Sulfatase N-terminal" evidence="8">
    <location>
        <begin position="260"/>
        <end position="510"/>
    </location>
</feature>
<accession>A0AAJ6B966</accession>
<proteinExistence type="predicted"/>
<keyword evidence="3" id="KW-0808">Transferase</keyword>
<dbReference type="CDD" id="cd16017">
    <property type="entry name" value="LptA"/>
    <property type="match status" value="1"/>
</dbReference>